<feature type="domain" description="PI3K/PI4K catalytic" evidence="19">
    <location>
        <begin position="2590"/>
        <end position="2906"/>
    </location>
</feature>
<keyword evidence="7 16" id="KW-0808">Transferase</keyword>
<feature type="compositionally biased region" description="Basic and acidic residues" evidence="18">
    <location>
        <begin position="2892"/>
        <end position="2904"/>
    </location>
</feature>
<feature type="domain" description="FATC" evidence="21">
    <location>
        <begin position="2917"/>
        <end position="2949"/>
    </location>
</feature>
<dbReference type="GO" id="GO:0005524">
    <property type="term" value="F:ATP binding"/>
    <property type="evidence" value="ECO:0007669"/>
    <property type="project" value="UniProtKB-KW"/>
</dbReference>
<evidence type="ECO:0000256" key="6">
    <source>
        <dbReference type="ARBA" id="ARBA00022527"/>
    </source>
</evidence>
<keyword evidence="11 16" id="KW-0067">ATP-binding</keyword>
<evidence type="ECO:0000256" key="5">
    <source>
        <dbReference type="ARBA" id="ARBA00014619"/>
    </source>
</evidence>
<dbReference type="CDD" id="cd05171">
    <property type="entry name" value="PIKKc_ATM"/>
    <property type="match status" value="1"/>
</dbReference>
<protein>
    <recommendedName>
        <fullName evidence="5 16">Serine/threonine-protein kinase Tel1</fullName>
        <ecNumber evidence="4 16">2.7.11.1</ecNumber>
    </recommendedName>
</protein>
<name>A0A139IGW2_9PEZI</name>
<dbReference type="GO" id="GO:0106310">
    <property type="term" value="F:protein serine kinase activity"/>
    <property type="evidence" value="ECO:0007669"/>
    <property type="project" value="RHEA"/>
</dbReference>
<keyword evidence="23" id="KW-1185">Reference proteome</keyword>
<dbReference type="GO" id="GO:0004674">
    <property type="term" value="F:protein serine/threonine kinase activity"/>
    <property type="evidence" value="ECO:0007669"/>
    <property type="project" value="UniProtKB-KW"/>
</dbReference>
<feature type="compositionally biased region" description="Acidic residues" evidence="18">
    <location>
        <begin position="420"/>
        <end position="440"/>
    </location>
</feature>
<dbReference type="InterPro" id="IPR014009">
    <property type="entry name" value="PIK_FAT"/>
</dbReference>
<evidence type="ECO:0000256" key="3">
    <source>
        <dbReference type="ARBA" id="ARBA00011370"/>
    </source>
</evidence>
<comment type="subcellular location">
    <subcellularLocation>
        <location evidence="16">Chromosome</location>
        <location evidence="16">Telomere</location>
    </subcellularLocation>
    <subcellularLocation>
        <location evidence="1 16">Nucleus</location>
    </subcellularLocation>
</comment>
<dbReference type="Pfam" id="PF11640">
    <property type="entry name" value="TAN"/>
    <property type="match status" value="1"/>
</dbReference>
<comment type="catalytic activity">
    <reaction evidence="15">
        <text>L-seryl-[protein] + ATP = O-phospho-L-seryl-[protein] + ADP + H(+)</text>
        <dbReference type="Rhea" id="RHEA:17989"/>
        <dbReference type="Rhea" id="RHEA-COMP:9863"/>
        <dbReference type="Rhea" id="RHEA-COMP:11604"/>
        <dbReference type="ChEBI" id="CHEBI:15378"/>
        <dbReference type="ChEBI" id="CHEBI:29999"/>
        <dbReference type="ChEBI" id="CHEBI:30616"/>
        <dbReference type="ChEBI" id="CHEBI:83421"/>
        <dbReference type="ChEBI" id="CHEBI:456216"/>
        <dbReference type="EC" id="2.7.11.1"/>
    </reaction>
</comment>
<comment type="catalytic activity">
    <reaction evidence="14 16">
        <text>L-threonyl-[protein] + ATP = O-phospho-L-threonyl-[protein] + ADP + H(+)</text>
        <dbReference type="Rhea" id="RHEA:46608"/>
        <dbReference type="Rhea" id="RHEA-COMP:11060"/>
        <dbReference type="Rhea" id="RHEA-COMP:11605"/>
        <dbReference type="ChEBI" id="CHEBI:15378"/>
        <dbReference type="ChEBI" id="CHEBI:30013"/>
        <dbReference type="ChEBI" id="CHEBI:30616"/>
        <dbReference type="ChEBI" id="CHEBI:61977"/>
        <dbReference type="ChEBI" id="CHEBI:456216"/>
        <dbReference type="EC" id="2.7.11.1"/>
    </reaction>
</comment>
<evidence type="ECO:0000256" key="7">
    <source>
        <dbReference type="ARBA" id="ARBA00022679"/>
    </source>
</evidence>
<gene>
    <name evidence="22" type="ORF">AC579_10022</name>
</gene>
<dbReference type="InterPro" id="IPR038980">
    <property type="entry name" value="ATM_plant"/>
</dbReference>
<keyword evidence="16" id="KW-0158">Chromosome</keyword>
<evidence type="ECO:0000256" key="8">
    <source>
        <dbReference type="ARBA" id="ARBA00022741"/>
    </source>
</evidence>
<comment type="function">
    <text evidence="13 16">Serine/threonine protein kinase which activates checkpoint signaling upon genotoxic stresses such as ionizing radiation (IR), ultraviolet light (UV), or DNA replication stalling, thereby acting as a DNA damage sensor. Recognizes the substrate consensus sequence [ST]-Q. Phosphorylates histone H2A to form H2AS128ph (gamma-H2A) at sites of DNA damage, involved in the regulation of DNA damage response mechanism. Required for the control of telomere length and genome stability.</text>
</comment>
<evidence type="ECO:0000256" key="4">
    <source>
        <dbReference type="ARBA" id="ARBA00012513"/>
    </source>
</evidence>
<keyword evidence="6 16" id="KW-0723">Serine/threonine-protein kinase</keyword>
<dbReference type="PROSITE" id="PS50290">
    <property type="entry name" value="PI3_4_KINASE_3"/>
    <property type="match status" value="1"/>
</dbReference>
<proteinExistence type="inferred from homology"/>
<dbReference type="EMBL" id="LFZO01000096">
    <property type="protein sequence ID" value="KXT14037.1"/>
    <property type="molecule type" value="Genomic_DNA"/>
</dbReference>
<dbReference type="SMART" id="SM01342">
    <property type="entry name" value="TAN"/>
    <property type="match status" value="1"/>
</dbReference>
<evidence type="ECO:0000256" key="10">
    <source>
        <dbReference type="ARBA" id="ARBA00022777"/>
    </source>
</evidence>
<comment type="subunit">
    <text evidence="3">Associates with DNA double-strand breaks.</text>
</comment>
<dbReference type="SMART" id="SM01343">
    <property type="entry name" value="FATC"/>
    <property type="match status" value="1"/>
</dbReference>
<evidence type="ECO:0000256" key="1">
    <source>
        <dbReference type="ARBA" id="ARBA00004123"/>
    </source>
</evidence>
<keyword evidence="17" id="KW-0175">Coiled coil</keyword>
<dbReference type="Gene3D" id="1.10.1070.11">
    <property type="entry name" value="Phosphatidylinositol 3-/4-kinase, catalytic domain"/>
    <property type="match status" value="1"/>
</dbReference>
<dbReference type="PROSITE" id="PS00915">
    <property type="entry name" value="PI3_4_KINASE_1"/>
    <property type="match status" value="1"/>
</dbReference>
<dbReference type="GO" id="GO:0006325">
    <property type="term" value="P:chromatin organization"/>
    <property type="evidence" value="ECO:0007669"/>
    <property type="project" value="UniProtKB-KW"/>
</dbReference>
<dbReference type="InterPro" id="IPR044107">
    <property type="entry name" value="PIKKc_ATM"/>
</dbReference>
<evidence type="ECO:0000256" key="2">
    <source>
        <dbReference type="ARBA" id="ARBA00010769"/>
    </source>
</evidence>
<dbReference type="SUPFAM" id="SSF48371">
    <property type="entry name" value="ARM repeat"/>
    <property type="match status" value="1"/>
</dbReference>
<keyword evidence="8 16" id="KW-0547">Nucleotide-binding</keyword>
<evidence type="ECO:0000256" key="17">
    <source>
        <dbReference type="SAM" id="Coils"/>
    </source>
</evidence>
<dbReference type="InterPro" id="IPR018936">
    <property type="entry name" value="PI3/4_kinase_CS"/>
</dbReference>
<evidence type="ECO:0000259" key="20">
    <source>
        <dbReference type="PROSITE" id="PS51189"/>
    </source>
</evidence>
<evidence type="ECO:0000256" key="9">
    <source>
        <dbReference type="ARBA" id="ARBA00022763"/>
    </source>
</evidence>
<dbReference type="Pfam" id="PF00454">
    <property type="entry name" value="PI3_PI4_kinase"/>
    <property type="match status" value="1"/>
</dbReference>
<evidence type="ECO:0000256" key="18">
    <source>
        <dbReference type="SAM" id="MobiDB-lite"/>
    </source>
</evidence>
<sequence>MAASVSLRDALEGIQSATVKARSDGIRDLKHILDYNRNSSRISELRDGEYNTILETLYRCADKEKQNAINGKTQTARTSASNKLADISNAVRHTVEASVQLLKPKTVAALLSHIEHTILLRNTEFCMPVALDYVKSMRAVFECQPHVVSLQEDGSGEDCRWDALALFCMHCIGKIEQEQPSDAEPLSTPGTGTMNAFTIRSERSVIKESAGSQARRPSLRPIAEEMVACIRFLTAVPTVPLKRKAEPLLCTIIEALQKSTVSHKSWAHAFAAINNIVCWSRTEDTNCTKKFVSHIVKLIRHLWRSNVTKDATCQMLVTVLLLEPYILLCMQQSAGLTLRPELVGLLHVLQTDYNKRKEREQLRLDDLRLEINLTNVPDGKVASLFLTLRCSGLQAESNWLVAHIMAFLHRAILPPSPTSEELEQASEREEEEEEEEEEVDISQRPRKRQRTEDDFTKLVSAITFGTQQERTCALQTVAFLAPRMRFSFIQLRRLLDSAAVSCSDENGVISSWAFIACAYCASQKSAADRQLSARFDSIWQLALRAISNPSSSRAASFSLFVLFRLRRVSSQHVTELLQINESMDLNGPSQMSDGAIWLLNVVLEASQELSPAAGTRAADAAAAWLARCFTPSRLEDKHYTGACNSYDSSDVLSLIKSCLGSTAHQSPATGMPVWDVGARGWLLCQGGDELMRYLLLTDEEGSALDDKRLSSGVDASRTLKQLTRPSVETLLMSHLFSEVSRTVDTFTGLVRSRQVTMDSFNTLCKSCVTFMCASTCVTFKDSRKLEQFHQSTKKLLGHVQDFVATPSTDQDKVDIFLSVFTSTFPCLRGVGQQSNRSERPGCQMMACAAIKEAITRRQSADVVNGDDDFMDLDEAFDSQDSRPAQNSSPQEIPYSDLDAAYSLSTLRSSSMLYATAAIAVQTYHASTPTAGLASTSITDFILELPVDAMLSCRDVISSLPSLGLVLGASDTARLMTLYLDLLAKSTYKASEVAIGSLLDVMLSLVDVWTDPHHRDAHNLGLDAYEWLITVAVPKELVSPNVVKRLMNLLIQLFKIDAEYGLNTDANTPRLVLFELLKTAPVTAQFELTGRLPEIFALYVLSQHETIFDDLLHDLMQNQDWFEGTVIRLRFFAKLGSTWPSLLRRCVWLLFDSAGNIKDASAHAKVCINQLASALPLRQPRALFTLFAPQLLWSWTSGHLRLEDLPFAAFEYDSVHDLLRANESEALAQITLQGNEKAMDVVTRAVKMMSRDAVKRSYAKCLAYCMAYDVSSPKEPGAKSNPSEERLREAIGGKVEHQKLLIRHFPCIVGHFCLLMKTDDVGDTWLAKRDSYADMAKALKEMKVYSHSERSLPETQDPCVSDRYLLDELERLYKRTQLQITDLWSPSSFSLTARMLVNEIDESLGSLHTCLIVRRLRIFIAMSGELATDGFGLEMLIHSLRPFVSDSECADDTLGVLYYLFNRGRSYLRSCLPFATGAIISLVLQMRQHAQTAHDRTTQESQHTATIDKMVNFQNWLVDCLTALTREEPSTGYKQLLASLRGIQLPGNGRSDSPESNLLLFLLEQWQSSKPLCSRHDILEALTLLAENFVCPDSLSEDCLGLDKSTVHYVQPLWEVLNISALSDNFVAWAGEAIGRAYGCTGTRPEESKGQGPSILKELPSDMVGTLTASNSTIVKHICQTMYSRKRSEAGLAEFTLRKIQESFASAGDSDEAVEFSQLLPDAICAAICDGTFGWNPMPSQLEPDAADAESLRQALQAPTNGSIDQWTSRLAKVISAWSANNAIVSSLAPLVQNLKGLARQLLPSMIHICLHNEFNAVPSLRQILSEVIGVCMPDGSEAQRPKQKFFLEILLYLRSQELPGEATKADRLNWLDVDFVVAAGAASRCRMPACALLFAESAAPVAVPQSGRRSTSRASTSHMQPAPIPEELQIAIYQQMDEPDSFYGVPQPATIDSVLHRLDHEQDGFRSLMFRSAQMDSHMRHLHRLPERDAVGMIQSLSALNFNSLAFAMVTQGLGDLASCAAPMLNAAQTLQQWDISVPDSPSEASLTFSVHQELSRADDLELIRDKVRNAVLQHVTNRPQAGDSPTHAWCSALASLTEIGEVISSSSEAEMASRWSVMQSRQAWMQMARFQEVKPFLSNRQTLFGVIRQNAFLQKGLHLTERRCRALEVEALLASSGLAREHSQLQDALTATATLSDMIEHCGAVHLKVAGAVKLEAATVLSEAGETTISVRMLRDILGMSDLDSQDLQVGRAGLLAQLGHQMAQARLEKPEDILERYLTPAVNELYEQPDQRQAGKVYHELATFCDKELQNPGNIENLNRITKLRQAKEEEIEAYNQAIQAAKRNGGDRNQLGRSLGQAKTWLAIDRSEEQRLQGIKQQLVSLSLQNYLRALANSDSYDLSVLRFFAMWLENTGDVEADNAVARYLPRVPSWKFVRLMNQLMTKLEDGVSSFQRALGALMLRIFKEHPYHSINHLFAACQKPKGTNIDSASQARHSIAMQIQKDLQSPQNGKLGELVRNIFRANLRYKNLADRAPDQSQQGLKLPVSKVPEAGGIVNSGTIRKLPPITLTIPLRRSGDYDDVPKVERFGGDVSIMGGLSAPKMLKLWDSTGQEHKQLFKSGKDDLRQDAIMEQVFEEVSNMLRNHKATRQRDLKVRTYKVITLAKTSGVIEFVPNSIPLNDFLRPAHKKYHPADMNDGQARAQISNAWAQGEGSQGDRIKAFQKVCSKMHPVMRHFFFERFTDPDEWFQKRTAYTRTTASVSILGHIIGLGDRHCSNILLDEKTGEVVHIDLGVAFEAGRVLTIPELIPFRLTRDIVDGMGVTKTEGVFRRCCEFTLDAVREDKESIMTLLNVLRYDPLVEWSVSPLRAKRMQEESNRINNGMIGGDAENSSKKREHSAGEADRALAIVEKKLAKTMSTTATVNELIQQASDEKNLALLFQGWAAFF</sequence>
<feature type="region of interest" description="Disordered" evidence="18">
    <location>
        <begin position="2881"/>
        <end position="2904"/>
    </location>
</feature>
<dbReference type="GO" id="GO:0005634">
    <property type="term" value="C:nucleus"/>
    <property type="evidence" value="ECO:0007669"/>
    <property type="project" value="UniProtKB-SubCell"/>
</dbReference>
<keyword evidence="16" id="KW-0779">Telomere</keyword>
<dbReference type="InterPro" id="IPR000403">
    <property type="entry name" value="PI3/4_kinase_cat_dom"/>
</dbReference>
<dbReference type="Pfam" id="PF02260">
    <property type="entry name" value="FATC"/>
    <property type="match status" value="1"/>
</dbReference>
<evidence type="ECO:0000256" key="11">
    <source>
        <dbReference type="ARBA" id="ARBA00022840"/>
    </source>
</evidence>
<keyword evidence="12 16" id="KW-0539">Nucleus</keyword>
<comment type="caution">
    <text evidence="22">The sequence shown here is derived from an EMBL/GenBank/DDBJ whole genome shotgun (WGS) entry which is preliminary data.</text>
</comment>
<evidence type="ECO:0000259" key="21">
    <source>
        <dbReference type="PROSITE" id="PS51190"/>
    </source>
</evidence>
<organism evidence="22 23">
    <name type="scientific">Pseudocercospora musae</name>
    <dbReference type="NCBI Taxonomy" id="113226"/>
    <lineage>
        <taxon>Eukaryota</taxon>
        <taxon>Fungi</taxon>
        <taxon>Dikarya</taxon>
        <taxon>Ascomycota</taxon>
        <taxon>Pezizomycotina</taxon>
        <taxon>Dothideomycetes</taxon>
        <taxon>Dothideomycetidae</taxon>
        <taxon>Mycosphaerellales</taxon>
        <taxon>Mycosphaerellaceae</taxon>
        <taxon>Pseudocercospora</taxon>
    </lineage>
</organism>
<evidence type="ECO:0000256" key="12">
    <source>
        <dbReference type="ARBA" id="ARBA00023242"/>
    </source>
</evidence>
<accession>A0A139IGW2</accession>
<dbReference type="SMART" id="SM00146">
    <property type="entry name" value="PI3Kc"/>
    <property type="match status" value="1"/>
</dbReference>
<dbReference type="Gene3D" id="3.30.1010.10">
    <property type="entry name" value="Phosphatidylinositol 3-kinase Catalytic Subunit, Chain A, domain 4"/>
    <property type="match status" value="1"/>
</dbReference>
<dbReference type="OrthoDB" id="381190at2759"/>
<dbReference type="SUPFAM" id="SSF56112">
    <property type="entry name" value="Protein kinase-like (PK-like)"/>
    <property type="match status" value="1"/>
</dbReference>
<reference evidence="22 23" key="1">
    <citation type="submission" date="2015-07" db="EMBL/GenBank/DDBJ databases">
        <title>Comparative genomics of the Sigatoka disease complex on banana suggests a link between parallel evolutionary changes in Pseudocercospora fijiensis and Pseudocercospora eumusae and increased virulence on the banana host.</title>
        <authorList>
            <person name="Chang T.-C."/>
            <person name="Salvucci A."/>
            <person name="Crous P.W."/>
            <person name="Stergiopoulos I."/>
        </authorList>
    </citation>
    <scope>NUCLEOTIDE SEQUENCE [LARGE SCALE GENOMIC DNA]</scope>
    <source>
        <strain evidence="22 23">CBS 116634</strain>
    </source>
</reference>
<dbReference type="InterPro" id="IPR016024">
    <property type="entry name" value="ARM-type_fold"/>
</dbReference>
<comment type="similarity">
    <text evidence="2 16">Belongs to the PI3/PI4-kinase family. ATM subfamily.</text>
</comment>
<feature type="region of interest" description="Disordered" evidence="18">
    <location>
        <begin position="418"/>
        <end position="448"/>
    </location>
</feature>
<evidence type="ECO:0000256" key="16">
    <source>
        <dbReference type="RuleBase" id="RU365027"/>
    </source>
</evidence>
<evidence type="ECO:0000259" key="19">
    <source>
        <dbReference type="PROSITE" id="PS50290"/>
    </source>
</evidence>
<feature type="domain" description="FAT" evidence="20">
    <location>
        <begin position="1877"/>
        <end position="2483"/>
    </location>
</feature>
<dbReference type="InterPro" id="IPR003152">
    <property type="entry name" value="FATC_dom"/>
</dbReference>
<evidence type="ECO:0000256" key="13">
    <source>
        <dbReference type="ARBA" id="ARBA00025079"/>
    </source>
</evidence>
<keyword evidence="10 16" id="KW-0418">Kinase</keyword>
<dbReference type="InterPro" id="IPR036940">
    <property type="entry name" value="PI3/4_kinase_cat_sf"/>
</dbReference>
<dbReference type="InterPro" id="IPR011009">
    <property type="entry name" value="Kinase-like_dom_sf"/>
</dbReference>
<dbReference type="InterPro" id="IPR021668">
    <property type="entry name" value="TAN"/>
</dbReference>
<evidence type="ECO:0000313" key="23">
    <source>
        <dbReference type="Proteomes" id="UP000073492"/>
    </source>
</evidence>
<keyword evidence="9 16" id="KW-0227">DNA damage</keyword>
<dbReference type="GO" id="GO:0000781">
    <property type="term" value="C:chromosome, telomeric region"/>
    <property type="evidence" value="ECO:0007669"/>
    <property type="project" value="UniProtKB-SubCell"/>
</dbReference>
<dbReference type="PROSITE" id="PS00916">
    <property type="entry name" value="PI3_4_KINASE_2"/>
    <property type="match status" value="1"/>
</dbReference>
<dbReference type="PANTHER" id="PTHR37079:SF4">
    <property type="entry name" value="SERINE_THREONINE-PROTEIN KINASE ATM"/>
    <property type="match status" value="1"/>
</dbReference>
<keyword evidence="16" id="KW-0156">Chromatin regulator</keyword>
<dbReference type="GO" id="GO:0006281">
    <property type="term" value="P:DNA repair"/>
    <property type="evidence" value="ECO:0007669"/>
    <property type="project" value="InterPro"/>
</dbReference>
<feature type="coiled-coil region" evidence="17">
    <location>
        <begin position="2320"/>
        <end position="2347"/>
    </location>
</feature>
<dbReference type="EC" id="2.7.11.1" evidence="4 16"/>
<dbReference type="PROSITE" id="PS51189">
    <property type="entry name" value="FAT"/>
    <property type="match status" value="1"/>
</dbReference>
<evidence type="ECO:0000313" key="22">
    <source>
        <dbReference type="EMBL" id="KXT14037.1"/>
    </source>
</evidence>
<dbReference type="Proteomes" id="UP000073492">
    <property type="component" value="Unassembled WGS sequence"/>
</dbReference>
<evidence type="ECO:0000256" key="14">
    <source>
        <dbReference type="ARBA" id="ARBA00047899"/>
    </source>
</evidence>
<dbReference type="PANTHER" id="PTHR37079">
    <property type="entry name" value="SERINE/THREONINE-PROTEIN KINASE ATM"/>
    <property type="match status" value="1"/>
</dbReference>
<dbReference type="GO" id="GO:0035556">
    <property type="term" value="P:intracellular signal transduction"/>
    <property type="evidence" value="ECO:0007669"/>
    <property type="project" value="UniProtKB-ARBA"/>
</dbReference>
<dbReference type="STRING" id="113226.A0A139IGW2"/>
<dbReference type="PROSITE" id="PS51190">
    <property type="entry name" value="FATC"/>
    <property type="match status" value="1"/>
</dbReference>
<evidence type="ECO:0000256" key="15">
    <source>
        <dbReference type="ARBA" id="ARBA00048679"/>
    </source>
</evidence>